<protein>
    <submittedName>
        <fullName evidence="2">Uncharacterized protein</fullName>
    </submittedName>
</protein>
<dbReference type="Proteomes" id="UP000887159">
    <property type="component" value="Unassembled WGS sequence"/>
</dbReference>
<sequence>MARAGQLLLLHQVSMLTLLLQENLTTFDCGLMAPPQQIRKLCALHSSVKLTNEVAQLWRTEPETYGFNTTSNEAQWLKSGSVTYFHATGPGFKSQAGQGRLILPSRQWVDK</sequence>
<name>A0A8X6WAY1_TRICX</name>
<organism evidence="2 3">
    <name type="scientific">Trichonephila clavipes</name>
    <name type="common">Golden silk orbweaver</name>
    <name type="synonym">Nephila clavipes</name>
    <dbReference type="NCBI Taxonomy" id="2585209"/>
    <lineage>
        <taxon>Eukaryota</taxon>
        <taxon>Metazoa</taxon>
        <taxon>Ecdysozoa</taxon>
        <taxon>Arthropoda</taxon>
        <taxon>Chelicerata</taxon>
        <taxon>Arachnida</taxon>
        <taxon>Araneae</taxon>
        <taxon>Araneomorphae</taxon>
        <taxon>Entelegynae</taxon>
        <taxon>Araneoidea</taxon>
        <taxon>Nephilidae</taxon>
        <taxon>Trichonephila</taxon>
    </lineage>
</organism>
<feature type="signal peptide" evidence="1">
    <location>
        <begin position="1"/>
        <end position="25"/>
    </location>
</feature>
<evidence type="ECO:0000313" key="2">
    <source>
        <dbReference type="EMBL" id="GFY31375.1"/>
    </source>
</evidence>
<keyword evidence="1" id="KW-0732">Signal</keyword>
<evidence type="ECO:0000313" key="3">
    <source>
        <dbReference type="Proteomes" id="UP000887159"/>
    </source>
</evidence>
<dbReference type="AlphaFoldDB" id="A0A8X6WAY1"/>
<feature type="chain" id="PRO_5036442263" evidence="1">
    <location>
        <begin position="26"/>
        <end position="111"/>
    </location>
</feature>
<gene>
    <name evidence="2" type="ORF">TNCV_4989341</name>
</gene>
<keyword evidence="3" id="KW-1185">Reference proteome</keyword>
<reference evidence="2" key="1">
    <citation type="submission" date="2020-08" db="EMBL/GenBank/DDBJ databases">
        <title>Multicomponent nature underlies the extraordinary mechanical properties of spider dragline silk.</title>
        <authorList>
            <person name="Kono N."/>
            <person name="Nakamura H."/>
            <person name="Mori M."/>
            <person name="Yoshida Y."/>
            <person name="Ohtoshi R."/>
            <person name="Malay A.D."/>
            <person name="Moran D.A.P."/>
            <person name="Tomita M."/>
            <person name="Numata K."/>
            <person name="Arakawa K."/>
        </authorList>
    </citation>
    <scope>NUCLEOTIDE SEQUENCE</scope>
</reference>
<comment type="caution">
    <text evidence="2">The sequence shown here is derived from an EMBL/GenBank/DDBJ whole genome shotgun (WGS) entry which is preliminary data.</text>
</comment>
<accession>A0A8X6WAY1</accession>
<proteinExistence type="predicted"/>
<dbReference type="EMBL" id="BMAU01021398">
    <property type="protein sequence ID" value="GFY31375.1"/>
    <property type="molecule type" value="Genomic_DNA"/>
</dbReference>
<evidence type="ECO:0000256" key="1">
    <source>
        <dbReference type="SAM" id="SignalP"/>
    </source>
</evidence>